<dbReference type="Proteomes" id="UP000054166">
    <property type="component" value="Unassembled WGS sequence"/>
</dbReference>
<reference evidence="2" key="2">
    <citation type="submission" date="2015-01" db="EMBL/GenBank/DDBJ databases">
        <title>Evolutionary Origins and Diversification of the Mycorrhizal Mutualists.</title>
        <authorList>
            <consortium name="DOE Joint Genome Institute"/>
            <consortium name="Mycorrhizal Genomics Consortium"/>
            <person name="Kohler A."/>
            <person name="Kuo A."/>
            <person name="Nagy L.G."/>
            <person name="Floudas D."/>
            <person name="Copeland A."/>
            <person name="Barry K.W."/>
            <person name="Cichocki N."/>
            <person name="Veneault-Fourrey C."/>
            <person name="LaButti K."/>
            <person name="Lindquist E.A."/>
            <person name="Lipzen A."/>
            <person name="Lundell T."/>
            <person name="Morin E."/>
            <person name="Murat C."/>
            <person name="Riley R."/>
            <person name="Ohm R."/>
            <person name="Sun H."/>
            <person name="Tunlid A."/>
            <person name="Henrissat B."/>
            <person name="Grigoriev I.V."/>
            <person name="Hibbett D.S."/>
            <person name="Martin F."/>
        </authorList>
    </citation>
    <scope>NUCLEOTIDE SEQUENCE [LARGE SCALE GENOMIC DNA]</scope>
    <source>
        <strain evidence="2">F 1598</strain>
    </source>
</reference>
<feature type="non-terminal residue" evidence="1">
    <location>
        <position position="60"/>
    </location>
</feature>
<dbReference type="InParanoid" id="A0A0C3BP45"/>
<dbReference type="HOGENOM" id="CLU_2948211_0_0_1"/>
<name>A0A0C3BP45_PILCF</name>
<accession>A0A0C3BP45</accession>
<organism evidence="1 2">
    <name type="scientific">Piloderma croceum (strain F 1598)</name>
    <dbReference type="NCBI Taxonomy" id="765440"/>
    <lineage>
        <taxon>Eukaryota</taxon>
        <taxon>Fungi</taxon>
        <taxon>Dikarya</taxon>
        <taxon>Basidiomycota</taxon>
        <taxon>Agaricomycotina</taxon>
        <taxon>Agaricomycetes</taxon>
        <taxon>Agaricomycetidae</taxon>
        <taxon>Atheliales</taxon>
        <taxon>Atheliaceae</taxon>
        <taxon>Piloderma</taxon>
    </lineage>
</organism>
<sequence>MSLHDRWQLDVTKKLGWQHSLWLDQSLPRFTACAQCFGRINPPECDTDSQPSGALRSTDP</sequence>
<gene>
    <name evidence="1" type="ORF">PILCRDRAFT_814154</name>
</gene>
<proteinExistence type="predicted"/>
<evidence type="ECO:0000313" key="1">
    <source>
        <dbReference type="EMBL" id="KIM88248.1"/>
    </source>
</evidence>
<protein>
    <submittedName>
        <fullName evidence="1">Uncharacterized protein</fullName>
    </submittedName>
</protein>
<dbReference type="AlphaFoldDB" id="A0A0C3BP45"/>
<reference evidence="1 2" key="1">
    <citation type="submission" date="2014-04" db="EMBL/GenBank/DDBJ databases">
        <authorList>
            <consortium name="DOE Joint Genome Institute"/>
            <person name="Kuo A."/>
            <person name="Tarkka M."/>
            <person name="Buscot F."/>
            <person name="Kohler A."/>
            <person name="Nagy L.G."/>
            <person name="Floudas D."/>
            <person name="Copeland A."/>
            <person name="Barry K.W."/>
            <person name="Cichocki N."/>
            <person name="Veneault-Fourrey C."/>
            <person name="LaButti K."/>
            <person name="Lindquist E.A."/>
            <person name="Lipzen A."/>
            <person name="Lundell T."/>
            <person name="Morin E."/>
            <person name="Murat C."/>
            <person name="Sun H."/>
            <person name="Tunlid A."/>
            <person name="Henrissat B."/>
            <person name="Grigoriev I.V."/>
            <person name="Hibbett D.S."/>
            <person name="Martin F."/>
            <person name="Nordberg H.P."/>
            <person name="Cantor M.N."/>
            <person name="Hua S.X."/>
        </authorList>
    </citation>
    <scope>NUCLEOTIDE SEQUENCE [LARGE SCALE GENOMIC DNA]</scope>
    <source>
        <strain evidence="1 2">F 1598</strain>
    </source>
</reference>
<evidence type="ECO:0000313" key="2">
    <source>
        <dbReference type="Proteomes" id="UP000054166"/>
    </source>
</evidence>
<dbReference type="EMBL" id="KN832977">
    <property type="protein sequence ID" value="KIM88248.1"/>
    <property type="molecule type" value="Genomic_DNA"/>
</dbReference>
<keyword evidence="2" id="KW-1185">Reference proteome</keyword>